<sequence length="690" mass="75286">MGPEVHPVAQKILEYGYGETYGQERVLETFQTFLAAMDQNASQLKLTDANIGQFLNFFLEQHEGGMPSELDMEDNSEPEVEVLEEDENCGYGSDYGGAGIEESKYAHIAMFQPGRARQVVIDDDEDEDASDAIEASEESSWLTARGPKPSGQEASTRDPGKGSKQRTITSLLPKLPLGAPPPPPPASRPAVRPVDEPMSAEEAQLDLPDFVNARVFGNPCFRPQQREVVDAVMAGRNVFVLMPTGGGKSLCYQLPAVLSRGVTVVISPLLSLMQDQVKALVSLESGGVPTAYLNSQQTLREKRAVFAELHKERPSLKLLYVTPEQLVASTALIEALQDLRRRDLLPRFVVDEAHCVSQWGHDFRPQYKEIGNVKASKFQGVPILALTATATDKVKEDVTKILRISGCPVFNVSFFRSNLMLRVVPKPTGKTPDGKPADLEALVNYIRTQGQGASGIIYVLSRDDTAVVASYLKNEGEIAACNYHAGMTPKQRIQVQNQWRSGVLQVVVATIAFGMGIDKPDVRFVVHYSISKAIEGYYQEAGRAGRDGKRSECILLYAARDIPRIVRLLRSGKGRSKAKFDRGFALLNQMKDYCTDTKACRHALLLAYFGERFAAGRCDNCCDNCVARQQGAVLLDDGIWLEGEGGGGGTSKSRKKGKKAGGVAKRKVKAKAPSGGGTSFMKASALMSMQ</sequence>
<dbReference type="InterPro" id="IPR014001">
    <property type="entry name" value="Helicase_ATP-bd"/>
</dbReference>
<keyword evidence="9 11" id="KW-0539">Nucleus</keyword>
<dbReference type="Pfam" id="PF16124">
    <property type="entry name" value="RecQ_Zn_bind"/>
    <property type="match status" value="1"/>
</dbReference>
<comment type="caution">
    <text evidence="15">The sequence shown here is derived from an EMBL/GenBank/DDBJ whole genome shotgun (WGS) entry which is preliminary data.</text>
</comment>
<evidence type="ECO:0000259" key="14">
    <source>
        <dbReference type="PROSITE" id="PS51194"/>
    </source>
</evidence>
<dbReference type="CDD" id="cd18794">
    <property type="entry name" value="SF2_C_RecQ"/>
    <property type="match status" value="1"/>
</dbReference>
<keyword evidence="8" id="KW-0413">Isomerase</keyword>
<name>A0ABP1FIU1_9CHLO</name>
<keyword evidence="4 11" id="KW-0378">Hydrolase</keyword>
<reference evidence="15 16" key="1">
    <citation type="submission" date="2024-06" db="EMBL/GenBank/DDBJ databases">
        <authorList>
            <person name="Kraege A."/>
            <person name="Thomma B."/>
        </authorList>
    </citation>
    <scope>NUCLEOTIDE SEQUENCE [LARGE SCALE GENOMIC DNA]</scope>
</reference>
<evidence type="ECO:0000256" key="6">
    <source>
        <dbReference type="ARBA" id="ARBA00022840"/>
    </source>
</evidence>
<comment type="catalytic activity">
    <reaction evidence="11">
        <text>ATP + H2O = ADP + phosphate + H(+)</text>
        <dbReference type="Rhea" id="RHEA:13065"/>
        <dbReference type="ChEBI" id="CHEBI:15377"/>
        <dbReference type="ChEBI" id="CHEBI:15378"/>
        <dbReference type="ChEBI" id="CHEBI:30616"/>
        <dbReference type="ChEBI" id="CHEBI:43474"/>
        <dbReference type="ChEBI" id="CHEBI:456216"/>
    </reaction>
</comment>
<comment type="subcellular location">
    <subcellularLocation>
        <location evidence="1 11">Nucleus</location>
    </subcellularLocation>
</comment>
<dbReference type="Proteomes" id="UP001497392">
    <property type="component" value="Unassembled WGS sequence"/>
</dbReference>
<dbReference type="EC" id="5.6.2.4" evidence="11"/>
<dbReference type="PANTHER" id="PTHR13710:SF153">
    <property type="entry name" value="RECQ-LIKE DNA HELICASE BLM"/>
    <property type="match status" value="1"/>
</dbReference>
<evidence type="ECO:0000256" key="11">
    <source>
        <dbReference type="RuleBase" id="RU364117"/>
    </source>
</evidence>
<evidence type="ECO:0000259" key="13">
    <source>
        <dbReference type="PROSITE" id="PS51192"/>
    </source>
</evidence>
<evidence type="ECO:0000256" key="2">
    <source>
        <dbReference type="ARBA" id="ARBA00005446"/>
    </source>
</evidence>
<dbReference type="CDD" id="cd17920">
    <property type="entry name" value="DEXHc_RecQ"/>
    <property type="match status" value="1"/>
</dbReference>
<evidence type="ECO:0000256" key="12">
    <source>
        <dbReference type="SAM" id="MobiDB-lite"/>
    </source>
</evidence>
<keyword evidence="6 11" id="KW-0067">ATP-binding</keyword>
<evidence type="ECO:0000256" key="3">
    <source>
        <dbReference type="ARBA" id="ARBA00022741"/>
    </source>
</evidence>
<dbReference type="InterPro" id="IPR011545">
    <property type="entry name" value="DEAD/DEAH_box_helicase_dom"/>
</dbReference>
<feature type="domain" description="Helicase C-terminal" evidence="14">
    <location>
        <begin position="438"/>
        <end position="588"/>
    </location>
</feature>
<evidence type="ECO:0000256" key="8">
    <source>
        <dbReference type="ARBA" id="ARBA00023235"/>
    </source>
</evidence>
<gene>
    <name evidence="15" type="primary">g1793</name>
    <name evidence="15" type="ORF">VP750_LOCUS1532</name>
</gene>
<evidence type="ECO:0000256" key="1">
    <source>
        <dbReference type="ARBA" id="ARBA00004123"/>
    </source>
</evidence>
<proteinExistence type="inferred from homology"/>
<dbReference type="PROSITE" id="PS51192">
    <property type="entry name" value="HELICASE_ATP_BIND_1"/>
    <property type="match status" value="1"/>
</dbReference>
<dbReference type="Gene3D" id="3.40.50.300">
    <property type="entry name" value="P-loop containing nucleotide triphosphate hydrolases"/>
    <property type="match status" value="2"/>
</dbReference>
<dbReference type="SMART" id="SM00490">
    <property type="entry name" value="HELICc"/>
    <property type="match status" value="1"/>
</dbReference>
<dbReference type="InterPro" id="IPR032284">
    <property type="entry name" value="RecQ_Zn-bd"/>
</dbReference>
<dbReference type="InterPro" id="IPR001650">
    <property type="entry name" value="Helicase_C-like"/>
</dbReference>
<evidence type="ECO:0000313" key="15">
    <source>
        <dbReference type="EMBL" id="CAL5219873.1"/>
    </source>
</evidence>
<feature type="compositionally biased region" description="Basic residues" evidence="12">
    <location>
        <begin position="652"/>
        <end position="670"/>
    </location>
</feature>
<dbReference type="InterPro" id="IPR004589">
    <property type="entry name" value="DNA_helicase_ATP-dep_RecQ"/>
</dbReference>
<dbReference type="Pfam" id="PF00271">
    <property type="entry name" value="Helicase_C"/>
    <property type="match status" value="1"/>
</dbReference>
<feature type="compositionally biased region" description="Acidic residues" evidence="12">
    <location>
        <begin position="123"/>
        <end position="137"/>
    </location>
</feature>
<dbReference type="NCBIfam" id="TIGR00614">
    <property type="entry name" value="recQ_fam"/>
    <property type="match status" value="1"/>
</dbReference>
<keyword evidence="5 11" id="KW-0347">Helicase</keyword>
<evidence type="ECO:0000256" key="4">
    <source>
        <dbReference type="ARBA" id="ARBA00022801"/>
    </source>
</evidence>
<evidence type="ECO:0000256" key="10">
    <source>
        <dbReference type="ARBA" id="ARBA00034617"/>
    </source>
</evidence>
<dbReference type="Pfam" id="PF00270">
    <property type="entry name" value="DEAD"/>
    <property type="match status" value="1"/>
</dbReference>
<feature type="region of interest" description="Disordered" evidence="12">
    <location>
        <begin position="645"/>
        <end position="690"/>
    </location>
</feature>
<comment type="similarity">
    <text evidence="2 11">Belongs to the helicase family. RecQ subfamily.</text>
</comment>
<evidence type="ECO:0000256" key="9">
    <source>
        <dbReference type="ARBA" id="ARBA00023242"/>
    </source>
</evidence>
<keyword evidence="16" id="KW-1185">Reference proteome</keyword>
<evidence type="ECO:0000256" key="7">
    <source>
        <dbReference type="ARBA" id="ARBA00023125"/>
    </source>
</evidence>
<protein>
    <recommendedName>
        <fullName evidence="11">ATP-dependent DNA helicase</fullName>
        <ecNumber evidence="11">5.6.2.4</ecNumber>
    </recommendedName>
</protein>
<accession>A0ABP1FIU1</accession>
<feature type="domain" description="Helicase ATP-binding" evidence="13">
    <location>
        <begin position="229"/>
        <end position="408"/>
    </location>
</feature>
<dbReference type="SMART" id="SM00487">
    <property type="entry name" value="DEXDc"/>
    <property type="match status" value="1"/>
</dbReference>
<organism evidence="15 16">
    <name type="scientific">Coccomyxa viridis</name>
    <dbReference type="NCBI Taxonomy" id="1274662"/>
    <lineage>
        <taxon>Eukaryota</taxon>
        <taxon>Viridiplantae</taxon>
        <taxon>Chlorophyta</taxon>
        <taxon>core chlorophytes</taxon>
        <taxon>Trebouxiophyceae</taxon>
        <taxon>Trebouxiophyceae incertae sedis</taxon>
        <taxon>Coccomyxaceae</taxon>
        <taxon>Coccomyxa</taxon>
    </lineage>
</organism>
<feature type="compositionally biased region" description="Pro residues" evidence="12">
    <location>
        <begin position="178"/>
        <end position="187"/>
    </location>
</feature>
<evidence type="ECO:0000256" key="5">
    <source>
        <dbReference type="ARBA" id="ARBA00022806"/>
    </source>
</evidence>
<keyword evidence="7" id="KW-0238">DNA-binding</keyword>
<dbReference type="PANTHER" id="PTHR13710">
    <property type="entry name" value="DNA HELICASE RECQ FAMILY MEMBER"/>
    <property type="match status" value="1"/>
</dbReference>
<dbReference type="PROSITE" id="PS51194">
    <property type="entry name" value="HELICASE_CTER"/>
    <property type="match status" value="1"/>
</dbReference>
<comment type="catalytic activity">
    <reaction evidence="10 11">
        <text>Couples ATP hydrolysis with the unwinding of duplex DNA by translocating in the 3'-5' direction.</text>
        <dbReference type="EC" id="5.6.2.4"/>
    </reaction>
</comment>
<keyword evidence="3 11" id="KW-0547">Nucleotide-binding</keyword>
<dbReference type="SUPFAM" id="SSF52540">
    <property type="entry name" value="P-loop containing nucleoside triphosphate hydrolases"/>
    <property type="match status" value="1"/>
</dbReference>
<evidence type="ECO:0000313" key="16">
    <source>
        <dbReference type="Proteomes" id="UP001497392"/>
    </source>
</evidence>
<dbReference type="InterPro" id="IPR027417">
    <property type="entry name" value="P-loop_NTPase"/>
</dbReference>
<dbReference type="EMBL" id="CAXHTA020000002">
    <property type="protein sequence ID" value="CAL5219873.1"/>
    <property type="molecule type" value="Genomic_DNA"/>
</dbReference>
<feature type="region of interest" description="Disordered" evidence="12">
    <location>
        <begin position="123"/>
        <end position="200"/>
    </location>
</feature>